<dbReference type="EMBL" id="NVUS01000013">
    <property type="protein sequence ID" value="PCJ00082.1"/>
    <property type="molecule type" value="Genomic_DNA"/>
</dbReference>
<evidence type="ECO:0000313" key="1">
    <source>
        <dbReference type="EMBL" id="PCJ00082.1"/>
    </source>
</evidence>
<gene>
    <name evidence="1" type="ORF">COB13_10855</name>
</gene>
<organism evidence="1">
    <name type="scientific">OCS116 cluster bacterium</name>
    <dbReference type="NCBI Taxonomy" id="2030921"/>
    <lineage>
        <taxon>Bacteria</taxon>
        <taxon>Pseudomonadati</taxon>
        <taxon>Pseudomonadota</taxon>
        <taxon>Alphaproteobacteria</taxon>
        <taxon>OCS116 cluster</taxon>
    </lineage>
</organism>
<dbReference type="InterPro" id="IPR036208">
    <property type="entry name" value="VHL_sf"/>
</dbReference>
<name>A0A2A4YZE4_9PROT</name>
<reference evidence="1" key="2">
    <citation type="journal article" date="2018" name="ISME J.">
        <title>A dynamic microbial community with high functional redundancy inhabits the cold, oxic subseafloor aquifer.</title>
        <authorList>
            <person name="Tully B.J."/>
            <person name="Wheat C.G."/>
            <person name="Glazer B.T."/>
            <person name="Huber J.A."/>
        </authorList>
    </citation>
    <scope>NUCLEOTIDE SEQUENCE</scope>
    <source>
        <strain evidence="1">NORP83</strain>
    </source>
</reference>
<proteinExistence type="predicted"/>
<sequence length="243" mass="28311">MTASILPHKIFRLEAEKIHTNGLYKQFKTAIQNAKELREVRGEIKTYGDIYPEMRVIAYMNNSEGHKVAFADVEKNQRSIYINNKKKDLRAGRKSIPWIALFLEWMCVHAYESLELFYDEWGKPVPDEFDGVEMKSLVKKIKNKSENIQIKPDFQRSLEGIAKCMVVFENQSTQKISIFWLDFTGKEIFYRDIESGEEFSQPSFIFSAWSVRLSITGMRVCAVSLKQAIEVVTITDEMLDEPW</sequence>
<dbReference type="InterPro" id="IPR037140">
    <property type="entry name" value="VHL_beta_dom_sf"/>
</dbReference>
<reference key="1">
    <citation type="submission" date="2017-08" db="EMBL/GenBank/DDBJ databases">
        <title>A dynamic microbial community with high functional redundancy inhabits the cold, oxic subseafloor aquifer.</title>
        <authorList>
            <person name="Tully B.J."/>
            <person name="Wheat C.G."/>
            <person name="Glazer B.T."/>
            <person name="Huber J.A."/>
        </authorList>
    </citation>
    <scope>NUCLEOTIDE SEQUENCE [LARGE SCALE GENOMIC DNA]</scope>
</reference>
<protein>
    <submittedName>
        <fullName evidence="1">Uncharacterized protein</fullName>
    </submittedName>
</protein>
<accession>A0A2A4YZE4</accession>
<dbReference type="AlphaFoldDB" id="A0A2A4YZE4"/>
<dbReference type="SUPFAM" id="SSF49468">
    <property type="entry name" value="VHL"/>
    <property type="match status" value="1"/>
</dbReference>
<comment type="caution">
    <text evidence="1">The sequence shown here is derived from an EMBL/GenBank/DDBJ whole genome shotgun (WGS) entry which is preliminary data.</text>
</comment>
<dbReference type="Gene3D" id="2.60.40.780">
    <property type="entry name" value="von Hippel-Lindau disease tumour suppressor, beta domain"/>
    <property type="match status" value="1"/>
</dbReference>